<name>G7WMV2_METH6</name>
<dbReference type="PATRIC" id="fig|1110509.7.peg.1276"/>
<feature type="compositionally biased region" description="Acidic residues" evidence="1">
    <location>
        <begin position="1"/>
        <end position="12"/>
    </location>
</feature>
<keyword evidence="4" id="KW-1185">Reference proteome</keyword>
<dbReference type="HOGENOM" id="CLU_1340730_0_0_2"/>
<dbReference type="AlphaFoldDB" id="G7WMV2"/>
<organism evidence="3 4">
    <name type="scientific">Methanothrix harundinacea (strain 6Ac)</name>
    <name type="common">Methanosaeta harundinacea</name>
    <dbReference type="NCBI Taxonomy" id="1110509"/>
    <lineage>
        <taxon>Archaea</taxon>
        <taxon>Methanobacteriati</taxon>
        <taxon>Methanobacteriota</taxon>
        <taxon>Stenosarchaea group</taxon>
        <taxon>Methanomicrobia</taxon>
        <taxon>Methanotrichales</taxon>
        <taxon>Methanotrichaceae</taxon>
        <taxon>Methanothrix</taxon>
    </lineage>
</organism>
<dbReference type="PANTHER" id="PTHR43792:SF13">
    <property type="entry name" value="ACETYLTRANSFERASE"/>
    <property type="match status" value="1"/>
</dbReference>
<dbReference type="Proteomes" id="UP000005877">
    <property type="component" value="Chromosome"/>
</dbReference>
<dbReference type="Pfam" id="PF13302">
    <property type="entry name" value="Acetyltransf_3"/>
    <property type="match status" value="1"/>
</dbReference>
<dbReference type="STRING" id="1110509.Mhar_1149"/>
<evidence type="ECO:0000313" key="4">
    <source>
        <dbReference type="Proteomes" id="UP000005877"/>
    </source>
</evidence>
<protein>
    <submittedName>
        <fullName evidence="3">GCN5-related N-acetyltransferase</fullName>
    </submittedName>
</protein>
<reference evidence="3 4" key="1">
    <citation type="journal article" date="2012" name="PLoS ONE">
        <title>The genome characteristics and predicted function of methyl-group oxidation pathway in the obligate aceticlastic methanogens, Methanosaeta spp.</title>
        <authorList>
            <person name="Zhu J."/>
            <person name="Zheng H."/>
            <person name="Ai G."/>
            <person name="Zhang G."/>
            <person name="Liu D."/>
            <person name="Liu X."/>
            <person name="Dong X."/>
        </authorList>
    </citation>
    <scope>NUCLEOTIDE SEQUENCE [LARGE SCALE GENOMIC DNA]</scope>
    <source>
        <strain evidence="3 4">6Ac</strain>
    </source>
</reference>
<evidence type="ECO:0000313" key="3">
    <source>
        <dbReference type="EMBL" id="AET64517.1"/>
    </source>
</evidence>
<dbReference type="OrthoDB" id="383237at2157"/>
<feature type="region of interest" description="Disordered" evidence="1">
    <location>
        <begin position="1"/>
        <end position="22"/>
    </location>
</feature>
<proteinExistence type="predicted"/>
<dbReference type="GeneID" id="12510318"/>
<evidence type="ECO:0000256" key="1">
    <source>
        <dbReference type="SAM" id="MobiDB-lite"/>
    </source>
</evidence>
<dbReference type="InterPro" id="IPR000182">
    <property type="entry name" value="GNAT_dom"/>
</dbReference>
<dbReference type="PANTHER" id="PTHR43792">
    <property type="entry name" value="GNAT FAMILY, PUTATIVE (AFU_ORTHOLOGUE AFUA_3G00765)-RELATED-RELATED"/>
    <property type="match status" value="1"/>
</dbReference>
<dbReference type="GO" id="GO:0016747">
    <property type="term" value="F:acyltransferase activity, transferring groups other than amino-acyl groups"/>
    <property type="evidence" value="ECO:0007669"/>
    <property type="project" value="InterPro"/>
</dbReference>
<dbReference type="KEGG" id="mhi:Mhar_1149"/>
<evidence type="ECO:0000259" key="2">
    <source>
        <dbReference type="PROSITE" id="PS51186"/>
    </source>
</evidence>
<dbReference type="SUPFAM" id="SSF55729">
    <property type="entry name" value="Acyl-CoA N-acyltransferases (Nat)"/>
    <property type="match status" value="1"/>
</dbReference>
<dbReference type="InterPro" id="IPR016181">
    <property type="entry name" value="Acyl_CoA_acyltransferase"/>
</dbReference>
<dbReference type="Gene3D" id="3.40.630.30">
    <property type="match status" value="1"/>
</dbReference>
<dbReference type="PROSITE" id="PS51186">
    <property type="entry name" value="GNAT"/>
    <property type="match status" value="1"/>
</dbReference>
<dbReference type="EMBL" id="CP003117">
    <property type="protein sequence ID" value="AET64517.1"/>
    <property type="molecule type" value="Genomic_DNA"/>
</dbReference>
<gene>
    <name evidence="3" type="ordered locus">Mhar_1149</name>
</gene>
<accession>G7WMV2</accession>
<keyword evidence="3" id="KW-0808">Transferase</keyword>
<feature type="domain" description="N-acetyltransferase" evidence="2">
    <location>
        <begin position="30"/>
        <end position="194"/>
    </location>
</feature>
<dbReference type="InterPro" id="IPR051531">
    <property type="entry name" value="N-acetyltransferase"/>
</dbReference>
<dbReference type="RefSeq" id="WP_014586702.1">
    <property type="nucleotide sequence ID" value="NC_017527.1"/>
</dbReference>
<sequence length="204" mass="22061">MAGEVERDDMDDGGLRRDLEGRAMNGGRGVQVKLLEIDHQMAAAMERGAGEFEARFRVSLGESSEVAGVVISQTRGMVEADPRDRPWGGYLAIDPLTAKVVGTCAFKARPAEEGSVEIAYFTFPPFEGKGYGTAMALRLIEMAESSRKVGRILAHTLPERSGSTRILEKAGMSLIGEVIDPEDGLVWRWARDLEGAGSGKPRPP</sequence>